<dbReference type="RefSeq" id="XP_013958377.1">
    <property type="nucleotide sequence ID" value="XM_014102902.1"/>
</dbReference>
<keyword evidence="3" id="KW-1185">Reference proteome</keyword>
<feature type="chain" id="PRO_5003523689" evidence="1">
    <location>
        <begin position="27"/>
        <end position="247"/>
    </location>
</feature>
<reference evidence="2 3" key="1">
    <citation type="journal article" date="2011" name="Genome Biol.">
        <title>Comparative genome sequence analysis underscores mycoparasitism as the ancestral life style of Trichoderma.</title>
        <authorList>
            <person name="Kubicek C.P."/>
            <person name="Herrera-Estrella A."/>
            <person name="Seidl-Seiboth V."/>
            <person name="Martinez D.A."/>
            <person name="Druzhinina I.S."/>
            <person name="Thon M."/>
            <person name="Zeilinger S."/>
            <person name="Casas-Flores S."/>
            <person name="Horwitz B.A."/>
            <person name="Mukherjee P.K."/>
            <person name="Mukherjee M."/>
            <person name="Kredics L."/>
            <person name="Alcaraz L.D."/>
            <person name="Aerts A."/>
            <person name="Antal Z."/>
            <person name="Atanasova L."/>
            <person name="Cervantes-Badillo M.G."/>
            <person name="Challacombe J."/>
            <person name="Chertkov O."/>
            <person name="McCluskey K."/>
            <person name="Coulpier F."/>
            <person name="Deshpande N."/>
            <person name="von Doehren H."/>
            <person name="Ebbole D.J."/>
            <person name="Esquivel-Naranjo E.U."/>
            <person name="Fekete E."/>
            <person name="Flipphi M."/>
            <person name="Glaser F."/>
            <person name="Gomez-Rodriguez E.Y."/>
            <person name="Gruber S."/>
            <person name="Han C."/>
            <person name="Henrissat B."/>
            <person name="Hermosa R."/>
            <person name="Hernandez-Onate M."/>
            <person name="Karaffa L."/>
            <person name="Kosti I."/>
            <person name="Le Crom S."/>
            <person name="Lindquist E."/>
            <person name="Lucas S."/>
            <person name="Luebeck M."/>
            <person name="Luebeck P.S."/>
            <person name="Margeot A."/>
            <person name="Metz B."/>
            <person name="Misra M."/>
            <person name="Nevalainen H."/>
            <person name="Omann M."/>
            <person name="Packer N."/>
            <person name="Perrone G."/>
            <person name="Uresti-Rivera E.E."/>
            <person name="Salamov A."/>
            <person name="Schmoll M."/>
            <person name="Seiboth B."/>
            <person name="Shapiro H."/>
            <person name="Sukno S."/>
            <person name="Tamayo-Ramos J.A."/>
            <person name="Tisch D."/>
            <person name="Wiest A."/>
            <person name="Wilkinson H.H."/>
            <person name="Zhang M."/>
            <person name="Coutinho P.M."/>
            <person name="Kenerley C.M."/>
            <person name="Monte E."/>
            <person name="Baker S.E."/>
            <person name="Grigoriev I.V."/>
        </authorList>
    </citation>
    <scope>NUCLEOTIDE SEQUENCE [LARGE SCALE GENOMIC DNA]</scope>
    <source>
        <strain evidence="3">Gv29-8 / FGSC 10586</strain>
    </source>
</reference>
<comment type="caution">
    <text evidence="2">The sequence shown here is derived from an EMBL/GenBank/DDBJ whole genome shotgun (WGS) entry which is preliminary data.</text>
</comment>
<name>G9MQH5_HYPVG</name>
<dbReference type="InParanoid" id="G9MQH5"/>
<evidence type="ECO:0000313" key="3">
    <source>
        <dbReference type="Proteomes" id="UP000007115"/>
    </source>
</evidence>
<evidence type="ECO:0000313" key="2">
    <source>
        <dbReference type="EMBL" id="EHK24184.1"/>
    </source>
</evidence>
<keyword evidence="1" id="KW-0732">Signal</keyword>
<dbReference type="HOGENOM" id="CLU_1124690_0_0_1"/>
<organism evidence="2 3">
    <name type="scientific">Hypocrea virens (strain Gv29-8 / FGSC 10586)</name>
    <name type="common">Gliocladium virens</name>
    <name type="synonym">Trichoderma virens</name>
    <dbReference type="NCBI Taxonomy" id="413071"/>
    <lineage>
        <taxon>Eukaryota</taxon>
        <taxon>Fungi</taxon>
        <taxon>Dikarya</taxon>
        <taxon>Ascomycota</taxon>
        <taxon>Pezizomycotina</taxon>
        <taxon>Sordariomycetes</taxon>
        <taxon>Hypocreomycetidae</taxon>
        <taxon>Hypocreales</taxon>
        <taxon>Hypocreaceae</taxon>
        <taxon>Trichoderma</taxon>
    </lineage>
</organism>
<dbReference type="GeneID" id="25796581"/>
<dbReference type="EMBL" id="ABDF02000005">
    <property type="protein sequence ID" value="EHK24184.1"/>
    <property type="molecule type" value="Genomic_DNA"/>
</dbReference>
<sequence>MVMMMGGRGVGLHWLVGRQLVGLCSACVEGGHQDRQYAVGENKTGWLGSGTAQMDEVGGGRWAKVPAQGSSHTRQQVEFSPLVVCSGRVAGAAGGDPYWTEASRKWPVQLDKEILNGEHLCLTSQGSGFKSPTRCYVCTCATARRFVLLQTGPGSRSHPARALARIGTACDTDSTVQNDTSPATQHPGRNRVYLAGCWQIDGGSAPAFGDKSMGRAYNAQSHPLPDAIGSLAVARTHIYYVEISQSK</sequence>
<feature type="signal peptide" evidence="1">
    <location>
        <begin position="1"/>
        <end position="26"/>
    </location>
</feature>
<evidence type="ECO:0000256" key="1">
    <source>
        <dbReference type="SAM" id="SignalP"/>
    </source>
</evidence>
<gene>
    <name evidence="2" type="ORF">TRIVIDRAFT_64303</name>
</gene>
<dbReference type="VEuPathDB" id="FungiDB:TRIVIDRAFT_64303"/>
<dbReference type="AlphaFoldDB" id="G9MQH5"/>
<proteinExistence type="predicted"/>
<protein>
    <submittedName>
        <fullName evidence="2">Uncharacterized protein</fullName>
    </submittedName>
</protein>
<dbReference type="Proteomes" id="UP000007115">
    <property type="component" value="Unassembled WGS sequence"/>
</dbReference>
<accession>G9MQH5</accession>